<dbReference type="OrthoDB" id="9771846at2"/>
<dbReference type="SUPFAM" id="SSF53756">
    <property type="entry name" value="UDP-Glycosyltransferase/glycogen phosphorylase"/>
    <property type="match status" value="1"/>
</dbReference>
<dbReference type="STRING" id="639004.SAMN04488239_10878"/>
<dbReference type="AlphaFoldDB" id="A0A1G6VLL4"/>
<proteinExistence type="predicted"/>
<accession>A0A1G6VLL4</accession>
<evidence type="ECO:0000313" key="1">
    <source>
        <dbReference type="EMBL" id="SDD53746.1"/>
    </source>
</evidence>
<dbReference type="Pfam" id="PF13692">
    <property type="entry name" value="Glyco_trans_1_4"/>
    <property type="match status" value="1"/>
</dbReference>
<dbReference type="GO" id="GO:0016740">
    <property type="term" value="F:transferase activity"/>
    <property type="evidence" value="ECO:0007669"/>
    <property type="project" value="UniProtKB-KW"/>
</dbReference>
<dbReference type="Proteomes" id="UP000199628">
    <property type="component" value="Unassembled WGS sequence"/>
</dbReference>
<dbReference type="RefSeq" id="WP_093031954.1">
    <property type="nucleotide sequence ID" value="NZ_FMZV01000008.1"/>
</dbReference>
<sequence length="409" mass="45985">MDQVSDLEFASDTSPSGKADSGKLKFDFVCLAVSNWSLVKSNPDYTFLGLAERGFRVLVVEPFESLPAAIRMAGIQKRRVKLDWGLRQVQENIWVYRPPPLALPGQSRSPMAARISGRLLAALVRRCIRKLNFGPVCTWSFMYNSGEFLRALPSDLRIYECGDDDAALARTDSQRRTVRTLDKEACEAADIVFAVTEELCAPRRAVNPATFEVNCGVDQEAFSVALDAHTEIPDSIAKLPKPILGYFGGLDPWKIDVPLITGIAKLRPEWSLVFIGYVWFGFDKKPFDDQPNIHVLGPKPYQDVPRFLKGMDIGLLPFPLNDITRNGDALKCYEYLAAGLPVVGRSVPVARRLNDLVEIAETPEEFVVACERHLRDTTKTKRDRSDAMRSHDWRLRVEQKISLIRKFAV</sequence>
<protein>
    <submittedName>
        <fullName evidence="1">Glycosyl transferases group 1</fullName>
    </submittedName>
</protein>
<keyword evidence="2" id="KW-1185">Reference proteome</keyword>
<organism evidence="1 2">
    <name type="scientific">Ruegeria marina</name>
    <dbReference type="NCBI Taxonomy" id="639004"/>
    <lineage>
        <taxon>Bacteria</taxon>
        <taxon>Pseudomonadati</taxon>
        <taxon>Pseudomonadota</taxon>
        <taxon>Alphaproteobacteria</taxon>
        <taxon>Rhodobacterales</taxon>
        <taxon>Roseobacteraceae</taxon>
        <taxon>Ruegeria</taxon>
    </lineage>
</organism>
<dbReference type="Gene3D" id="3.40.50.2000">
    <property type="entry name" value="Glycogen Phosphorylase B"/>
    <property type="match status" value="1"/>
</dbReference>
<name>A0A1G6VLL4_9RHOB</name>
<dbReference type="EMBL" id="FMZV01000008">
    <property type="protein sequence ID" value="SDD53746.1"/>
    <property type="molecule type" value="Genomic_DNA"/>
</dbReference>
<reference evidence="2" key="1">
    <citation type="submission" date="2016-10" db="EMBL/GenBank/DDBJ databases">
        <authorList>
            <person name="Varghese N."/>
            <person name="Submissions S."/>
        </authorList>
    </citation>
    <scope>NUCLEOTIDE SEQUENCE [LARGE SCALE GENOMIC DNA]</scope>
    <source>
        <strain evidence="2">CGMCC 1.9108</strain>
    </source>
</reference>
<evidence type="ECO:0000313" key="2">
    <source>
        <dbReference type="Proteomes" id="UP000199628"/>
    </source>
</evidence>
<keyword evidence="1" id="KW-0808">Transferase</keyword>
<gene>
    <name evidence="1" type="ORF">SAMN04488239_10878</name>
</gene>